<dbReference type="InterPro" id="IPR036388">
    <property type="entry name" value="WH-like_DNA-bd_sf"/>
</dbReference>
<evidence type="ECO:0000259" key="1">
    <source>
        <dbReference type="Pfam" id="PF03551"/>
    </source>
</evidence>
<feature type="domain" description="Transcription regulator PadR C-terminal" evidence="2">
    <location>
        <begin position="92"/>
        <end position="175"/>
    </location>
</feature>
<proteinExistence type="predicted"/>
<sequence>MALEHAILVSLAERPGTGYEIGQQFQRSIGYFWSATHQQIYRTLKKLDADGLVTYTDVVQNGRPDKKVYTISEAGRQLLAEWVASPTPVAPLRSDLGVKLRAAEFGDLAAVLTELVAHRDEAAAMADLYRGFERDYYPDPEALTGRKLNQYLVLRGGIRASQATVDWCDETIAGLQRELARTERART</sequence>
<protein>
    <submittedName>
        <fullName evidence="3">Putative PadR family transcriptional regulator</fullName>
    </submittedName>
</protein>
<dbReference type="STRING" id="1121927.GOHSU_22_00550"/>
<evidence type="ECO:0000313" key="4">
    <source>
        <dbReference type="Proteomes" id="UP000053405"/>
    </source>
</evidence>
<dbReference type="OrthoDB" id="3186544at2"/>
<dbReference type="AlphaFoldDB" id="L7L8X3"/>
<dbReference type="Pfam" id="PF03551">
    <property type="entry name" value="PadR"/>
    <property type="match status" value="1"/>
</dbReference>
<dbReference type="EMBL" id="BANT01000022">
    <property type="protein sequence ID" value="GAC57595.1"/>
    <property type="molecule type" value="Genomic_DNA"/>
</dbReference>
<dbReference type="InterPro" id="IPR036390">
    <property type="entry name" value="WH_DNA-bd_sf"/>
</dbReference>
<accession>L7L8X3</accession>
<dbReference type="InterPro" id="IPR005149">
    <property type="entry name" value="Tscrpt_reg_PadR_N"/>
</dbReference>
<feature type="domain" description="Transcription regulator PadR N-terminal" evidence="1">
    <location>
        <begin position="7"/>
        <end position="81"/>
    </location>
</feature>
<evidence type="ECO:0000313" key="3">
    <source>
        <dbReference type="EMBL" id="GAC57595.1"/>
    </source>
</evidence>
<dbReference type="InterPro" id="IPR018309">
    <property type="entry name" value="Tscrpt_reg_PadR_C"/>
</dbReference>
<dbReference type="SUPFAM" id="SSF46785">
    <property type="entry name" value="Winged helix' DNA-binding domain"/>
    <property type="match status" value="1"/>
</dbReference>
<keyword evidence="4" id="KW-1185">Reference proteome</keyword>
<dbReference type="Gene3D" id="6.10.140.190">
    <property type="match status" value="1"/>
</dbReference>
<gene>
    <name evidence="3" type="ORF">GOHSU_22_00550</name>
</gene>
<organism evidence="3 4">
    <name type="scientific">Gordonia hirsuta DSM 44140 = NBRC 16056</name>
    <dbReference type="NCBI Taxonomy" id="1121927"/>
    <lineage>
        <taxon>Bacteria</taxon>
        <taxon>Bacillati</taxon>
        <taxon>Actinomycetota</taxon>
        <taxon>Actinomycetes</taxon>
        <taxon>Mycobacteriales</taxon>
        <taxon>Gordoniaceae</taxon>
        <taxon>Gordonia</taxon>
    </lineage>
</organism>
<dbReference type="Proteomes" id="UP000053405">
    <property type="component" value="Unassembled WGS sequence"/>
</dbReference>
<dbReference type="RefSeq" id="WP_005940013.1">
    <property type="nucleotide sequence ID" value="NZ_ATVK01000050.1"/>
</dbReference>
<dbReference type="eggNOG" id="COG1695">
    <property type="taxonomic scope" value="Bacteria"/>
</dbReference>
<dbReference type="PANTHER" id="PTHR43252:SF4">
    <property type="entry name" value="TRANSCRIPTIONAL REGULATORY PROTEIN"/>
    <property type="match status" value="1"/>
</dbReference>
<comment type="caution">
    <text evidence="3">The sequence shown here is derived from an EMBL/GenBank/DDBJ whole genome shotgun (WGS) entry which is preliminary data.</text>
</comment>
<reference evidence="3 4" key="1">
    <citation type="submission" date="2012-12" db="EMBL/GenBank/DDBJ databases">
        <title>Whole genome shotgun sequence of Gordonia hirsuta NBRC 16056.</title>
        <authorList>
            <person name="Isaki-Nakamura S."/>
            <person name="Hosoyama A."/>
            <person name="Tsuchikane K."/>
            <person name="Katsumata H."/>
            <person name="Baba S."/>
            <person name="Yamazaki S."/>
            <person name="Fujita N."/>
        </authorList>
    </citation>
    <scope>NUCLEOTIDE SEQUENCE [LARGE SCALE GENOMIC DNA]</scope>
    <source>
        <strain evidence="3 4">NBRC 16056</strain>
    </source>
</reference>
<name>L7L8X3_9ACTN</name>
<dbReference type="Gene3D" id="1.10.10.10">
    <property type="entry name" value="Winged helix-like DNA-binding domain superfamily/Winged helix DNA-binding domain"/>
    <property type="match status" value="1"/>
</dbReference>
<evidence type="ECO:0000259" key="2">
    <source>
        <dbReference type="Pfam" id="PF10400"/>
    </source>
</evidence>
<dbReference type="PANTHER" id="PTHR43252">
    <property type="entry name" value="TRANSCRIPTIONAL REGULATOR YQJI"/>
    <property type="match status" value="1"/>
</dbReference>
<dbReference type="Pfam" id="PF10400">
    <property type="entry name" value="Vir_act_alpha_C"/>
    <property type="match status" value="1"/>
</dbReference>